<reference evidence="3" key="1">
    <citation type="submission" date="2016-11" db="UniProtKB">
        <authorList>
            <consortium name="WormBaseParasite"/>
        </authorList>
    </citation>
    <scope>IDENTIFICATION</scope>
</reference>
<organism evidence="2 3">
    <name type="scientific">Macrostomum lignano</name>
    <dbReference type="NCBI Taxonomy" id="282301"/>
    <lineage>
        <taxon>Eukaryota</taxon>
        <taxon>Metazoa</taxon>
        <taxon>Spiralia</taxon>
        <taxon>Lophotrochozoa</taxon>
        <taxon>Platyhelminthes</taxon>
        <taxon>Rhabditophora</taxon>
        <taxon>Macrostomorpha</taxon>
        <taxon>Macrostomida</taxon>
        <taxon>Macrostomidae</taxon>
        <taxon>Macrostomum</taxon>
    </lineage>
</organism>
<feature type="region of interest" description="Disordered" evidence="1">
    <location>
        <begin position="570"/>
        <end position="592"/>
    </location>
</feature>
<feature type="region of interest" description="Disordered" evidence="1">
    <location>
        <begin position="398"/>
        <end position="433"/>
    </location>
</feature>
<protein>
    <submittedName>
        <fullName evidence="3">HECT domain-containing protein</fullName>
    </submittedName>
</protein>
<feature type="compositionally biased region" description="Basic residues" evidence="1">
    <location>
        <begin position="398"/>
        <end position="407"/>
    </location>
</feature>
<proteinExistence type="predicted"/>
<name>A0A1I8F902_9PLAT</name>
<dbReference type="WBParaSite" id="maker-unitig_25247-snap-gene-0.2-mRNA-1">
    <property type="protein sequence ID" value="maker-unitig_25247-snap-gene-0.2-mRNA-1"/>
    <property type="gene ID" value="maker-unitig_25247-snap-gene-0.2"/>
</dbReference>
<feature type="region of interest" description="Disordered" evidence="1">
    <location>
        <begin position="959"/>
        <end position="991"/>
    </location>
</feature>
<evidence type="ECO:0000256" key="1">
    <source>
        <dbReference type="SAM" id="MobiDB-lite"/>
    </source>
</evidence>
<feature type="region of interest" description="Disordered" evidence="1">
    <location>
        <begin position="48"/>
        <end position="74"/>
    </location>
</feature>
<dbReference type="Proteomes" id="UP000095280">
    <property type="component" value="Unplaced"/>
</dbReference>
<accession>A0A1I8F902</accession>
<feature type="compositionally biased region" description="Basic residues" evidence="1">
    <location>
        <begin position="416"/>
        <end position="425"/>
    </location>
</feature>
<feature type="region of interest" description="Disordered" evidence="1">
    <location>
        <begin position="827"/>
        <end position="871"/>
    </location>
</feature>
<sequence length="991" mass="106316">VVSQSGTRAEVCLLVATLCRTQKCQVPDEFTERFLELCSVLQVQRGPREPASELPHPGDWLAHPPAGLAQPSRSAATPSALARCGACCRAPRPDGLLGRPHDESEEDAQMWDAVEAGAAQRRPGDPARTGSGSARPAARLVWLSMAELAGGLAGCSALTPIQRRCLLGQLHFLPELRLGGAWSPSSPGGGDDAGLPNRGPRFDSVDRRSDVLALACGYSVETVVYLDALANLFGLARLLFRMASCSDASADQLDSGLQLVIRLLEVLQIPGRAARTPDADGRVSGLADLIPLQAVLSCARPCRSELPVRRRGPAVPPLPPGPSQRAAACCRGLVDFLVGGGVFRPGRSAQRGTVARTAYEDMSPSRRPEVFAQLVESVGTGAHLWALLLLLNRRARSLQQQRRKRRQPPSQQQRLERRRRRRRPVRAADPATPTVNLVRQSRLQRAGRVRRRLEQLLACAGLIRYLLRRIDPASLGASSSAVSALPFLELDKAADEFGGDEYFGFDELDEELESALLPATAAAAELPAQLGVARSTFRRGPSGRHGRSRELCRSDDAAVRGFSQRVAMGNRAPATAAGPPSGQPVRSNHRAGRAGGAGVFNSCGSSAACWPGQSLRRKALDLMLSKLTGLDRAGAVPLLRQSLLDCLAGVERNYQGSQVALICGRELVRLLGRLRAEAGAELLFGHRRLQFLPAATTAADIYRGFELRQQQQQQQQLGIIRLCTAGVRRLGIEALPLVARLVPKLLPRLRPTVADQRPPGVVLLASFAFLQQCTVTMVDLMVPYLAQLLPVTVELMLSAAEAAPLSAELGGPRRRPSRPGCYLHLRRTASSPPPASQPALASRRQHLRQAARLKPGDGRVASRRPTAPGGGRFGQLLRFPLPLLSPVTRRLAMQTSEAELSDLFSSLLRLRLRSSGEEDADCGRQQAPAGLGRFPPLIAHVALAALQSGARVSRAAAGTAGAKLTRRQHADRPAAAAPRQRFASSLGRAGS</sequence>
<evidence type="ECO:0000313" key="3">
    <source>
        <dbReference type="WBParaSite" id="maker-unitig_25247-snap-gene-0.2-mRNA-1"/>
    </source>
</evidence>
<evidence type="ECO:0000313" key="2">
    <source>
        <dbReference type="Proteomes" id="UP000095280"/>
    </source>
</evidence>
<dbReference type="AlphaFoldDB" id="A0A1I8F902"/>
<keyword evidence="2" id="KW-1185">Reference proteome</keyword>